<evidence type="ECO:0000256" key="2">
    <source>
        <dbReference type="ARBA" id="ARBA00016725"/>
    </source>
</evidence>
<keyword evidence="8" id="KW-1185">Reference proteome</keyword>
<evidence type="ECO:0000256" key="4">
    <source>
        <dbReference type="ARBA" id="ARBA00045182"/>
    </source>
</evidence>
<comment type="function">
    <text evidence="4">Required for assembly of dynein regulatory complex (DRC) and inner dynein arm (IDA) complexes, which are responsible for ciliary beat regulation, thereby playing a central role in motility in cilia and flagella. Probably acts together with CCDC40 to form a molecular ruler that determines the 96 nanometer (nm) repeat length and arrangements of components in cilia and flagella. Not required for outer dynein arm complexes assembly.</text>
</comment>
<sequence>MASEILSQVGWDEGFAIPVADAENKVLEDELKKKQKEKANLENKLSEFEDRIHAMAEHLKNVRQELSHTQALCRAKEKESECEVHFKSLAEREDGRLRQEIQRLKNELVALREKRNIQENNIFKATQRLEDLKCQLNWDHQALEAWLEESARKDEDAMAIVKYAKQDEGKIRELTLRIEKMTIEANQKRKILDNEMTETILSQIELDKIAEDFRKAHIERQDLIHQWENTIEQMQKRDEEMDQCSLLLAKVKQEIREREMVIKEKFNFLQSEVENNKEFEKNISNAERQAAKLRLENQAQETNSTYLKNELNSLKGTVDRTATDLESMRTQLANVKKEIVDKNNKLKTTKEYNEGLVQKLKSVNESTLSVEERANRMEEMLKEEEQTIKEIEFQLQQLREQQFKRNQELANQKDKEKNTEAEIIGSRTALQNLNSRLHKLDRDSLKQQEMIYGQDFQIQHLERKMSKLQGELNTDEKLVLEAKVAELNSNLAEKKDTCSMLTTQLRKLEDDIRYVKKELERTGAERSDLTTKIEELNLFNDISEKELKKIRIKKQDFMVEDNILKLEVKRLRDLLYNKADNVLSLEKRKLQLQAAMKERAEEIKVHRDMLQTQVRIVDQERQRLSAEVQERLSKIDKLRKRYEILMISTAAPEGEEDKSQAYYVIKAAQEKEELQREGDELDAKIRKSEKELRALENTLHVINSRNTTYRKSFQRVTETSEEYEEKLKLDELKRAVEEKYRYKRRQIRELQEDIQGMNSTLDNLLKDEAVHHEKSEKAQTKIMNLNKELEAQKHKLERVIKQCSKLAREIRTAKKGRGETTEERDIDLRGLRDFNRSVNKMLVEAMEDQPELASALQIYFQQAKLPLPAVVSTPSSRHSSTPASARSSTSSVRRQVSSRSSPGSAGVQSPPMKTVDLGLGLSVTSPPLTTSPRESRPGSVASSNSSSRSQRSLK</sequence>
<reference evidence="7" key="1">
    <citation type="submission" date="2022-02" db="EMBL/GenBank/DDBJ databases">
        <title>Atlantic sturgeon de novo genome assembly.</title>
        <authorList>
            <person name="Stock M."/>
            <person name="Klopp C."/>
            <person name="Guiguen Y."/>
            <person name="Cabau C."/>
            <person name="Parinello H."/>
            <person name="Santidrian Yebra-Pimentel E."/>
            <person name="Kuhl H."/>
            <person name="Dirks R.P."/>
            <person name="Guessner J."/>
            <person name="Wuertz S."/>
            <person name="Du K."/>
            <person name="Schartl M."/>
        </authorList>
    </citation>
    <scope>NUCLEOTIDE SEQUENCE</scope>
    <source>
        <strain evidence="7">STURGEONOMICS-FGT-2020</strain>
        <tissue evidence="7">Whole blood</tissue>
    </source>
</reference>
<feature type="coiled-coil region" evidence="5">
    <location>
        <begin position="458"/>
        <end position="525"/>
    </location>
</feature>
<dbReference type="GO" id="GO:0060287">
    <property type="term" value="P:epithelial cilium movement involved in determination of left/right asymmetry"/>
    <property type="evidence" value="ECO:0007669"/>
    <property type="project" value="TreeGrafter"/>
</dbReference>
<evidence type="ECO:0000256" key="6">
    <source>
        <dbReference type="SAM" id="MobiDB-lite"/>
    </source>
</evidence>
<dbReference type="GO" id="GO:0060285">
    <property type="term" value="P:cilium-dependent cell motility"/>
    <property type="evidence" value="ECO:0007669"/>
    <property type="project" value="TreeGrafter"/>
</dbReference>
<dbReference type="PANTHER" id="PTHR18962">
    <property type="entry name" value="COILED-COIL DOMAIN-CONTAINING PROTEIN 39"/>
    <property type="match status" value="1"/>
</dbReference>
<evidence type="ECO:0000256" key="3">
    <source>
        <dbReference type="ARBA" id="ARBA00023054"/>
    </source>
</evidence>
<gene>
    <name evidence="7" type="primary">ccdc39</name>
    <name evidence="7" type="ORF">AOXY_G9370</name>
</gene>
<comment type="caution">
    <text evidence="7">The sequence shown here is derived from an EMBL/GenBank/DDBJ whole genome shotgun (WGS) entry which is preliminary data.</text>
</comment>
<comment type="similarity">
    <text evidence="1">Belongs to the CCDC39 family.</text>
</comment>
<feature type="coiled-coil region" evidence="5">
    <location>
        <begin position="733"/>
        <end position="809"/>
    </location>
</feature>
<feature type="compositionally biased region" description="Low complexity" evidence="6">
    <location>
        <begin position="871"/>
        <end position="909"/>
    </location>
</feature>
<organism evidence="7 8">
    <name type="scientific">Acipenser oxyrinchus oxyrinchus</name>
    <dbReference type="NCBI Taxonomy" id="40147"/>
    <lineage>
        <taxon>Eukaryota</taxon>
        <taxon>Metazoa</taxon>
        <taxon>Chordata</taxon>
        <taxon>Craniata</taxon>
        <taxon>Vertebrata</taxon>
        <taxon>Euteleostomi</taxon>
        <taxon>Actinopterygii</taxon>
        <taxon>Chondrostei</taxon>
        <taxon>Acipenseriformes</taxon>
        <taxon>Acipenseridae</taxon>
        <taxon>Acipenser</taxon>
    </lineage>
</organism>
<accession>A0AAD8G888</accession>
<feature type="region of interest" description="Disordered" evidence="6">
    <location>
        <begin position="871"/>
        <end position="954"/>
    </location>
</feature>
<evidence type="ECO:0000313" key="7">
    <source>
        <dbReference type="EMBL" id="KAK1168574.1"/>
    </source>
</evidence>
<feature type="compositionally biased region" description="Polar residues" evidence="6">
    <location>
        <begin position="922"/>
        <end position="932"/>
    </location>
</feature>
<feature type="coiled-coil region" evidence="5">
    <location>
        <begin position="164"/>
        <end position="191"/>
    </location>
</feature>
<protein>
    <recommendedName>
        <fullName evidence="2">Coiled-coil domain-containing protein 39</fullName>
    </recommendedName>
</protein>
<feature type="coiled-coil region" evidence="5">
    <location>
        <begin position="607"/>
        <end position="705"/>
    </location>
</feature>
<feature type="coiled-coil region" evidence="5">
    <location>
        <begin position="17"/>
        <end position="135"/>
    </location>
</feature>
<dbReference type="InterPro" id="IPR033290">
    <property type="entry name" value="CCDC39"/>
</dbReference>
<dbReference type="Pfam" id="PF24161">
    <property type="entry name" value="CCDC39"/>
    <property type="match status" value="1"/>
</dbReference>
<evidence type="ECO:0000256" key="1">
    <source>
        <dbReference type="ARBA" id="ARBA00005805"/>
    </source>
</evidence>
<name>A0AAD8G888_ACIOX</name>
<evidence type="ECO:0000313" key="8">
    <source>
        <dbReference type="Proteomes" id="UP001230051"/>
    </source>
</evidence>
<evidence type="ECO:0000256" key="5">
    <source>
        <dbReference type="SAM" id="Coils"/>
    </source>
</evidence>
<feature type="coiled-coil region" evidence="5">
    <location>
        <begin position="269"/>
        <end position="419"/>
    </location>
</feature>
<dbReference type="AlphaFoldDB" id="A0AAD8G888"/>
<dbReference type="GO" id="GO:0036159">
    <property type="term" value="P:inner dynein arm assembly"/>
    <property type="evidence" value="ECO:0007669"/>
    <property type="project" value="InterPro"/>
</dbReference>
<proteinExistence type="inferred from homology"/>
<dbReference type="GO" id="GO:0005930">
    <property type="term" value="C:axoneme"/>
    <property type="evidence" value="ECO:0007669"/>
    <property type="project" value="InterPro"/>
</dbReference>
<dbReference type="Proteomes" id="UP001230051">
    <property type="component" value="Unassembled WGS sequence"/>
</dbReference>
<keyword evidence="3 5" id="KW-0175">Coiled coil</keyword>
<dbReference type="GO" id="GO:0005576">
    <property type="term" value="C:extracellular region"/>
    <property type="evidence" value="ECO:0007669"/>
    <property type="project" value="GOC"/>
</dbReference>
<feature type="compositionally biased region" description="Low complexity" evidence="6">
    <location>
        <begin position="937"/>
        <end position="954"/>
    </location>
</feature>
<dbReference type="PANTHER" id="PTHR18962:SF0">
    <property type="entry name" value="COILED-COIL DOMAIN-CONTAINING PROTEIN 39"/>
    <property type="match status" value="1"/>
</dbReference>
<dbReference type="SUPFAM" id="SSF57997">
    <property type="entry name" value="Tropomyosin"/>
    <property type="match status" value="1"/>
</dbReference>
<dbReference type="EMBL" id="JAGXEW010000008">
    <property type="protein sequence ID" value="KAK1168574.1"/>
    <property type="molecule type" value="Genomic_DNA"/>
</dbReference>